<evidence type="ECO:0000313" key="2">
    <source>
        <dbReference type="EMBL" id="KKR71266.1"/>
    </source>
</evidence>
<comment type="caution">
    <text evidence="2">The sequence shown here is derived from an EMBL/GenBank/DDBJ whole genome shotgun (WGS) entry which is preliminary data.</text>
</comment>
<reference evidence="2 3" key="1">
    <citation type="journal article" date="2015" name="Nature">
        <title>rRNA introns, odd ribosomes, and small enigmatic genomes across a large radiation of phyla.</title>
        <authorList>
            <person name="Brown C.T."/>
            <person name="Hug L.A."/>
            <person name="Thomas B.C."/>
            <person name="Sharon I."/>
            <person name="Castelle C.J."/>
            <person name="Singh A."/>
            <person name="Wilkins M.J."/>
            <person name="Williams K.H."/>
            <person name="Banfield J.F."/>
        </authorList>
    </citation>
    <scope>NUCLEOTIDE SEQUENCE [LARGE SCALE GENOMIC DNA]</scope>
</reference>
<keyword evidence="1" id="KW-0472">Membrane</keyword>
<organism evidence="2 3">
    <name type="scientific">Candidatus Woesebacteria bacterium GW2011_GWA2_40_7b</name>
    <dbReference type="NCBI Taxonomy" id="1618563"/>
    <lineage>
        <taxon>Bacteria</taxon>
        <taxon>Candidatus Woeseibacteriota</taxon>
    </lineage>
</organism>
<keyword evidence="1" id="KW-0812">Transmembrane</keyword>
<dbReference type="EMBL" id="LBZK01000004">
    <property type="protein sequence ID" value="KKR71266.1"/>
    <property type="molecule type" value="Genomic_DNA"/>
</dbReference>
<feature type="transmembrane region" description="Helical" evidence="1">
    <location>
        <begin position="44"/>
        <end position="63"/>
    </location>
</feature>
<sequence>MFTSRRLIFEKGQFGKFVFLFLVGSIAGYRAFGKTHGTMSDQTNLIYLLFLFIVMSICVVWCWDIIKMAAKTGNEESEEPKVE</sequence>
<gene>
    <name evidence="2" type="ORF">UU12_C0004G0013</name>
</gene>
<keyword evidence="1" id="KW-1133">Transmembrane helix</keyword>
<dbReference type="AlphaFoldDB" id="A0A0G0T915"/>
<feature type="transmembrane region" description="Helical" evidence="1">
    <location>
        <begin position="14"/>
        <end position="32"/>
    </location>
</feature>
<dbReference type="Proteomes" id="UP000034562">
    <property type="component" value="Unassembled WGS sequence"/>
</dbReference>
<accession>A0A0G0T915</accession>
<dbReference type="STRING" id="1618563.UU12_C0004G0013"/>
<evidence type="ECO:0000313" key="3">
    <source>
        <dbReference type="Proteomes" id="UP000034562"/>
    </source>
</evidence>
<protein>
    <submittedName>
        <fullName evidence="2">Uncharacterized protein</fullName>
    </submittedName>
</protein>
<proteinExistence type="predicted"/>
<evidence type="ECO:0000256" key="1">
    <source>
        <dbReference type="SAM" id="Phobius"/>
    </source>
</evidence>
<name>A0A0G0T915_9BACT</name>